<dbReference type="Proteomes" id="UP001501126">
    <property type="component" value="Unassembled WGS sequence"/>
</dbReference>
<proteinExistence type="predicted"/>
<evidence type="ECO:0000313" key="1">
    <source>
        <dbReference type="EMBL" id="GAA0873804.1"/>
    </source>
</evidence>
<dbReference type="EMBL" id="BAAAFH010000003">
    <property type="protein sequence ID" value="GAA0873804.1"/>
    <property type="molecule type" value="Genomic_DNA"/>
</dbReference>
<sequence length="434" mass="46166">MKTNTLLLTLFTGLVFVSCKPKYEAEENSPGEMNPERFVMIGGGTTAGYMDNALTAKGQENSLAQLIANQLSLTGGGDFRQPLVSSGSVGIGLQGNSALQLGYKTDCKDVTSLSPVPLAENGDITIFQDQLYQSGSSFGNYGIPGMLIDKTTLYGYSSENLFYARFASEANATVLGDAVATSPTFFALYLGEEDILYYAKTGGLTGLIPPASFESVYRAVVTALTGTGAKGIVATLPDVTQTPFFRTIPTNGLTLDAPSADLLNSIYSTVGISFQVGANAFVVNDPGVNAFNARKILPDEYLLLSLPLDSVKCHQMGSVFPIKNQHYLSLDEIQNLRDHITAYNSIIREIAAEYGLAVVETGPFYENLQNGFVYNGVTMSSTFVSGGAFSLDGTSLNAKGNALLANEFIKVINAKFGATIPQINAGNYTAVLFP</sequence>
<reference evidence="1 2" key="1">
    <citation type="journal article" date="2019" name="Int. J. Syst. Evol. Microbiol.">
        <title>The Global Catalogue of Microorganisms (GCM) 10K type strain sequencing project: providing services to taxonomists for standard genome sequencing and annotation.</title>
        <authorList>
            <consortium name="The Broad Institute Genomics Platform"/>
            <consortium name="The Broad Institute Genome Sequencing Center for Infectious Disease"/>
            <person name="Wu L."/>
            <person name="Ma J."/>
        </authorList>
    </citation>
    <scope>NUCLEOTIDE SEQUENCE [LARGE SCALE GENOMIC DNA]</scope>
    <source>
        <strain evidence="1 2">JCM 16083</strain>
    </source>
</reference>
<keyword evidence="1" id="KW-0378">Hydrolase</keyword>
<organism evidence="1 2">
    <name type="scientific">Wandonia haliotis</name>
    <dbReference type="NCBI Taxonomy" id="574963"/>
    <lineage>
        <taxon>Bacteria</taxon>
        <taxon>Pseudomonadati</taxon>
        <taxon>Bacteroidota</taxon>
        <taxon>Flavobacteriia</taxon>
        <taxon>Flavobacteriales</taxon>
        <taxon>Crocinitomicaceae</taxon>
        <taxon>Wandonia</taxon>
    </lineage>
</organism>
<dbReference type="PROSITE" id="PS51257">
    <property type="entry name" value="PROKAR_LIPOPROTEIN"/>
    <property type="match status" value="1"/>
</dbReference>
<dbReference type="InterPro" id="IPR036514">
    <property type="entry name" value="SGNH_hydro_sf"/>
</dbReference>
<comment type="caution">
    <text evidence="1">The sequence shown here is derived from an EMBL/GenBank/DDBJ whole genome shotgun (WGS) entry which is preliminary data.</text>
</comment>
<evidence type="ECO:0000313" key="2">
    <source>
        <dbReference type="Proteomes" id="UP001501126"/>
    </source>
</evidence>
<dbReference type="Gene3D" id="3.40.50.1110">
    <property type="entry name" value="SGNH hydrolase"/>
    <property type="match status" value="1"/>
</dbReference>
<dbReference type="GO" id="GO:0016787">
    <property type="term" value="F:hydrolase activity"/>
    <property type="evidence" value="ECO:0007669"/>
    <property type="project" value="UniProtKB-KW"/>
</dbReference>
<protein>
    <submittedName>
        <fullName evidence="1">SGNH/GDSL hydrolase family protein</fullName>
    </submittedName>
</protein>
<dbReference type="SUPFAM" id="SSF52266">
    <property type="entry name" value="SGNH hydrolase"/>
    <property type="match status" value="1"/>
</dbReference>
<dbReference type="RefSeq" id="WP_343784201.1">
    <property type="nucleotide sequence ID" value="NZ_BAAAFH010000003.1"/>
</dbReference>
<accession>A0ABN1MKZ1</accession>
<name>A0ABN1MKZ1_9FLAO</name>
<keyword evidence="2" id="KW-1185">Reference proteome</keyword>
<gene>
    <name evidence="1" type="ORF">GCM10009118_02120</name>
</gene>